<dbReference type="RefSeq" id="WP_078487998.1">
    <property type="nucleotide sequence ID" value="NZ_MPRJ01000081.1"/>
</dbReference>
<keyword evidence="1" id="KW-0812">Transmembrane</keyword>
<dbReference type="EMBL" id="MPRJ01000081">
    <property type="protein sequence ID" value="OOZ35716.1"/>
    <property type="molecule type" value="Genomic_DNA"/>
</dbReference>
<keyword evidence="1" id="KW-1133">Transmembrane helix</keyword>
<proteinExistence type="predicted"/>
<feature type="transmembrane region" description="Helical" evidence="1">
    <location>
        <begin position="24"/>
        <end position="41"/>
    </location>
</feature>
<protein>
    <submittedName>
        <fullName evidence="2">Uncharacterized protein</fullName>
    </submittedName>
</protein>
<evidence type="ECO:0000256" key="1">
    <source>
        <dbReference type="SAM" id="Phobius"/>
    </source>
</evidence>
<name>A0A1T2KSN8_9GAMM</name>
<keyword evidence="3" id="KW-1185">Reference proteome</keyword>
<evidence type="ECO:0000313" key="3">
    <source>
        <dbReference type="Proteomes" id="UP000190896"/>
    </source>
</evidence>
<sequence>MTELTEQAREAALKWLPEWTRSQYFGLLLVLTLMLLAYPFWPRDILGLATLDILLWGVLLASIYAVSHSKFLLRVALLLAIPTFIADLDSLCCDHSQLATAVNRLVAVVGG</sequence>
<feature type="transmembrane region" description="Helical" evidence="1">
    <location>
        <begin position="47"/>
        <end position="66"/>
    </location>
</feature>
<accession>A0A1T2KSN8</accession>
<dbReference type="AlphaFoldDB" id="A0A1T2KSN8"/>
<dbReference type="Proteomes" id="UP000190896">
    <property type="component" value="Unassembled WGS sequence"/>
</dbReference>
<evidence type="ECO:0000313" key="2">
    <source>
        <dbReference type="EMBL" id="OOZ35716.1"/>
    </source>
</evidence>
<comment type="caution">
    <text evidence="2">The sequence shown here is derived from an EMBL/GenBank/DDBJ whole genome shotgun (WGS) entry which is preliminary data.</text>
</comment>
<gene>
    <name evidence="2" type="ORF">BOW51_10670</name>
</gene>
<reference evidence="2 3" key="1">
    <citation type="submission" date="2016-11" db="EMBL/GenBank/DDBJ databases">
        <title>Mixed transmission modes and dynamic genome evolution in an obligate animal-bacterial symbiosis.</title>
        <authorList>
            <person name="Russell S.L."/>
            <person name="Corbett-Detig R.B."/>
            <person name="Cavanaugh C.M."/>
        </authorList>
    </citation>
    <scope>NUCLEOTIDE SEQUENCE [LARGE SCALE GENOMIC DNA]</scope>
    <source>
        <strain evidence="2">Se-Cadez</strain>
    </source>
</reference>
<organism evidence="2 3">
    <name type="scientific">Solemya velesiana gill symbiont</name>
    <dbReference type="NCBI Taxonomy" id="1918948"/>
    <lineage>
        <taxon>Bacteria</taxon>
        <taxon>Pseudomonadati</taxon>
        <taxon>Pseudomonadota</taxon>
        <taxon>Gammaproteobacteria</taxon>
        <taxon>sulfur-oxidizing symbionts</taxon>
    </lineage>
</organism>
<keyword evidence="1" id="KW-0472">Membrane</keyword>